<dbReference type="InParanoid" id="G3AJ96"/>
<evidence type="ECO:0000313" key="2">
    <source>
        <dbReference type="EMBL" id="EGW33853.1"/>
    </source>
</evidence>
<keyword evidence="3" id="KW-1185">Reference proteome</keyword>
<protein>
    <recommendedName>
        <fullName evidence="1">F-box domain-containing protein</fullName>
    </recommendedName>
</protein>
<name>G3AJ96_SPAPN</name>
<dbReference type="HOGENOM" id="CLU_057903_0_0_1"/>
<dbReference type="Pfam" id="PF12937">
    <property type="entry name" value="F-box-like"/>
    <property type="match status" value="1"/>
</dbReference>
<dbReference type="InterPro" id="IPR001810">
    <property type="entry name" value="F-box_dom"/>
</dbReference>
<evidence type="ECO:0000259" key="1">
    <source>
        <dbReference type="PROSITE" id="PS50181"/>
    </source>
</evidence>
<dbReference type="Proteomes" id="UP000000709">
    <property type="component" value="Unassembled WGS sequence"/>
</dbReference>
<dbReference type="SUPFAM" id="SSF81383">
    <property type="entry name" value="F-box domain"/>
    <property type="match status" value="1"/>
</dbReference>
<dbReference type="PROSITE" id="PS50181">
    <property type="entry name" value="FBOX"/>
    <property type="match status" value="1"/>
</dbReference>
<sequence length="392" mass="45641">MSLPNEVLEMIISHLNQIDICSVSLINSRLYTLAKKKLYSFIYFTTEDPILISAKIYTQFYLNYAVINNNDSFLWQSGNANSHLVKKMVFQTSSKIFETARTIYPWVNIVAEDEHKLLSSRQNLSSTQSLFSSIPCYKMLKKLTVNIDTVTQEDIIFLESCTSLTELRIVIVKEQMLDRFSVTMLPIDHLTLEFIGELSTRSTRKLKYMFNLERLASFQLHLFSDKAYSDTFEYELTRMFANLRNVRQLSLLCQNIHFNQVLKNLKPNSITAFYLRAIPGKPINRDFYVKQFLSGQAKSLKKVFLSGKFDGTKRKYGLAEFDKLFKKDNTNVAPECLIFQIHKTRTLLQTFNQLEQVLYQGHCYFIDRISSDDTYITPCDKLVPIRLNKNPI</sequence>
<gene>
    <name evidence="2" type="ORF">SPAPADRAFT_65069</name>
</gene>
<dbReference type="InterPro" id="IPR036047">
    <property type="entry name" value="F-box-like_dom_sf"/>
</dbReference>
<dbReference type="SMART" id="SM00256">
    <property type="entry name" value="FBOX"/>
    <property type="match status" value="1"/>
</dbReference>
<feature type="domain" description="F-box" evidence="1">
    <location>
        <begin position="1"/>
        <end position="42"/>
    </location>
</feature>
<dbReference type="EMBL" id="GL996500">
    <property type="protein sequence ID" value="EGW33853.1"/>
    <property type="molecule type" value="Genomic_DNA"/>
</dbReference>
<reference evidence="2 3" key="1">
    <citation type="journal article" date="2011" name="Proc. Natl. Acad. Sci. U.S.A.">
        <title>Comparative genomics of xylose-fermenting fungi for enhanced biofuel production.</title>
        <authorList>
            <person name="Wohlbach D.J."/>
            <person name="Kuo A."/>
            <person name="Sato T.K."/>
            <person name="Potts K.M."/>
            <person name="Salamov A.A."/>
            <person name="LaButti K.M."/>
            <person name="Sun H."/>
            <person name="Clum A."/>
            <person name="Pangilinan J.L."/>
            <person name="Lindquist E.A."/>
            <person name="Lucas S."/>
            <person name="Lapidus A."/>
            <person name="Jin M."/>
            <person name="Gunawan C."/>
            <person name="Balan V."/>
            <person name="Dale B.E."/>
            <person name="Jeffries T.W."/>
            <person name="Zinkel R."/>
            <person name="Barry K.W."/>
            <person name="Grigoriev I.V."/>
            <person name="Gasch A.P."/>
        </authorList>
    </citation>
    <scope>NUCLEOTIDE SEQUENCE [LARGE SCALE GENOMIC DNA]</scope>
    <source>
        <strain evidence="3">NRRL Y-27907 / 11-Y1</strain>
    </source>
</reference>
<proteinExistence type="predicted"/>
<dbReference type="GeneID" id="18875015"/>
<organism evidence="3">
    <name type="scientific">Spathaspora passalidarum (strain NRRL Y-27907 / 11-Y1)</name>
    <dbReference type="NCBI Taxonomy" id="619300"/>
    <lineage>
        <taxon>Eukaryota</taxon>
        <taxon>Fungi</taxon>
        <taxon>Dikarya</taxon>
        <taxon>Ascomycota</taxon>
        <taxon>Saccharomycotina</taxon>
        <taxon>Pichiomycetes</taxon>
        <taxon>Debaryomycetaceae</taxon>
        <taxon>Spathaspora</taxon>
    </lineage>
</organism>
<dbReference type="RefSeq" id="XP_007373437.1">
    <property type="nucleotide sequence ID" value="XM_007373375.1"/>
</dbReference>
<dbReference type="KEGG" id="spaa:SPAPADRAFT_65069"/>
<dbReference type="AlphaFoldDB" id="G3AJ96"/>
<accession>G3AJ96</accession>
<dbReference type="OrthoDB" id="4016968at2759"/>
<evidence type="ECO:0000313" key="3">
    <source>
        <dbReference type="Proteomes" id="UP000000709"/>
    </source>
</evidence>